<dbReference type="EMBL" id="JARBHB010000015">
    <property type="protein sequence ID" value="KAJ8867716.1"/>
    <property type="molecule type" value="Genomic_DNA"/>
</dbReference>
<dbReference type="Pfam" id="PF03184">
    <property type="entry name" value="DDE_1"/>
    <property type="match status" value="1"/>
</dbReference>
<evidence type="ECO:0000313" key="3">
    <source>
        <dbReference type="Proteomes" id="UP001159363"/>
    </source>
</evidence>
<keyword evidence="3" id="KW-1185">Reference proteome</keyword>
<evidence type="ECO:0000313" key="2">
    <source>
        <dbReference type="EMBL" id="KAJ8867716.1"/>
    </source>
</evidence>
<gene>
    <name evidence="2" type="ORF">PR048_031519</name>
</gene>
<name>A0ABQ9G871_9NEOP</name>
<dbReference type="InterPro" id="IPR004875">
    <property type="entry name" value="DDE_SF_endonuclease_dom"/>
</dbReference>
<dbReference type="Proteomes" id="UP001159363">
    <property type="component" value="Chromosome 14"/>
</dbReference>
<reference evidence="2 3" key="1">
    <citation type="submission" date="2023-02" db="EMBL/GenBank/DDBJ databases">
        <title>LHISI_Scaffold_Assembly.</title>
        <authorList>
            <person name="Stuart O.P."/>
            <person name="Cleave R."/>
            <person name="Magrath M.J.L."/>
            <person name="Mikheyev A.S."/>
        </authorList>
    </citation>
    <scope>NUCLEOTIDE SEQUENCE [LARGE SCALE GENOMIC DNA]</scope>
    <source>
        <strain evidence="2">Daus_M_001</strain>
        <tissue evidence="2">Leg muscle</tissue>
    </source>
</reference>
<organism evidence="2 3">
    <name type="scientific">Dryococelus australis</name>
    <dbReference type="NCBI Taxonomy" id="614101"/>
    <lineage>
        <taxon>Eukaryota</taxon>
        <taxon>Metazoa</taxon>
        <taxon>Ecdysozoa</taxon>
        <taxon>Arthropoda</taxon>
        <taxon>Hexapoda</taxon>
        <taxon>Insecta</taxon>
        <taxon>Pterygota</taxon>
        <taxon>Neoptera</taxon>
        <taxon>Polyneoptera</taxon>
        <taxon>Phasmatodea</taxon>
        <taxon>Verophasmatodea</taxon>
        <taxon>Anareolatae</taxon>
        <taxon>Phasmatidae</taxon>
        <taxon>Eurycanthinae</taxon>
        <taxon>Dryococelus</taxon>
    </lineage>
</organism>
<protein>
    <recommendedName>
        <fullName evidence="1">DDE-1 domain-containing protein</fullName>
    </recommendedName>
</protein>
<proteinExistence type="predicted"/>
<accession>A0ABQ9G871</accession>
<evidence type="ECO:0000259" key="1">
    <source>
        <dbReference type="Pfam" id="PF03184"/>
    </source>
</evidence>
<feature type="domain" description="DDE-1" evidence="1">
    <location>
        <begin position="12"/>
        <end position="81"/>
    </location>
</feature>
<sequence>MCASTKKFLKEKKLPVKAGLFIDNTPCHPTEEELRDGDIFVKFLPPNVTVFIQPMDQGVIEVKKNSDIRKMTIKTVIYLAAEAWEEIKPSTLQKSWKKLWPSIPQENQKQDENQPTANNDVDFVQVFHQLEGCDDVEENDISKWMNSDSDIGHQKLNEDEIVEACIANTATENDSSEDDDDTEEPVDITHGEATTMLEQLTYFEKHSDTSSA</sequence>
<comment type="caution">
    <text evidence="2">The sequence shown here is derived from an EMBL/GenBank/DDBJ whole genome shotgun (WGS) entry which is preliminary data.</text>
</comment>